<organism evidence="2 3">
    <name type="scientific">Trypanosoma rangeli SC58</name>
    <dbReference type="NCBI Taxonomy" id="429131"/>
    <lineage>
        <taxon>Eukaryota</taxon>
        <taxon>Discoba</taxon>
        <taxon>Euglenozoa</taxon>
        <taxon>Kinetoplastea</taxon>
        <taxon>Metakinetoplastina</taxon>
        <taxon>Trypanosomatida</taxon>
        <taxon>Trypanosomatidae</taxon>
        <taxon>Trypanosoma</taxon>
        <taxon>Herpetosoma</taxon>
    </lineage>
</organism>
<evidence type="ECO:0000313" key="3">
    <source>
        <dbReference type="Proteomes" id="UP000031737"/>
    </source>
</evidence>
<reference evidence="2 3" key="1">
    <citation type="submission" date="2013-07" db="EMBL/GenBank/DDBJ databases">
        <authorList>
            <person name="Stoco P.H."/>
            <person name="Wagner G."/>
            <person name="Gerber A."/>
            <person name="Zaha A."/>
            <person name="Thompson C."/>
            <person name="Bartholomeu D.C."/>
            <person name="Luckemeyer D.D."/>
            <person name="Bahia D."/>
            <person name="Loreto E."/>
            <person name="Prestes E.B."/>
            <person name="Lima F.M."/>
            <person name="Rodrigues-Luiz G."/>
            <person name="Vallejo G.A."/>
            <person name="Filho J.F."/>
            <person name="Monteiro K.M."/>
            <person name="Tyler K.M."/>
            <person name="de Almeida L.G."/>
            <person name="Ortiz M.F."/>
            <person name="Siervo M.A."/>
            <person name="de Moraes M.H."/>
            <person name="Cunha O.L."/>
            <person name="Mendonca-Neto R."/>
            <person name="Silva R."/>
            <person name="Teixeira S.M."/>
            <person name="Murta S.M."/>
            <person name="Sincero T.C."/>
            <person name="Mendes T.A."/>
            <person name="Urmenyi T.P."/>
            <person name="Silva V.G."/>
            <person name="da Rocha W.D."/>
            <person name="Andersson B."/>
            <person name="Romanha A.J."/>
            <person name="Steindel M."/>
            <person name="de Vasconcelos A.T."/>
            <person name="Grisard E.C."/>
        </authorList>
    </citation>
    <scope>NUCLEOTIDE SEQUENCE [LARGE SCALE GENOMIC DNA]</scope>
    <source>
        <strain evidence="2 3">SC58</strain>
    </source>
</reference>
<comment type="caution">
    <text evidence="2">The sequence shown here is derived from an EMBL/GenBank/DDBJ whole genome shotgun (WGS) entry which is preliminary data.</text>
</comment>
<evidence type="ECO:0000313" key="2">
    <source>
        <dbReference type="EMBL" id="ESL08781.1"/>
    </source>
</evidence>
<name>A0A061J3S4_TRYRA</name>
<proteinExistence type="predicted"/>
<dbReference type="OrthoDB" id="248915at2759"/>
<feature type="compositionally biased region" description="Basic residues" evidence="1">
    <location>
        <begin position="1014"/>
        <end position="1027"/>
    </location>
</feature>
<feature type="region of interest" description="Disordered" evidence="1">
    <location>
        <begin position="165"/>
        <end position="222"/>
    </location>
</feature>
<accession>A0A061J3S4</accession>
<dbReference type="AlphaFoldDB" id="A0A061J3S4"/>
<protein>
    <submittedName>
        <fullName evidence="2">Uncharacterized protein</fullName>
    </submittedName>
</protein>
<feature type="compositionally biased region" description="Acidic residues" evidence="1">
    <location>
        <begin position="208"/>
        <end position="222"/>
    </location>
</feature>
<feature type="region of interest" description="Disordered" evidence="1">
    <location>
        <begin position="991"/>
        <end position="1036"/>
    </location>
</feature>
<sequence length="1157" mass="127780">MSNTERKRPLPHAFAELSAHFLPARGDILTSATVTVEFAPVKVSGLTDGGIAKEGDTSNCGTALLLTLSHLHEISEVRVWLERRGGVIGDSVVGEWRQLQLNASTLYETKRRVVRCAGARMPCPSSLAPPTMELTSLVATEQKIARVAAEEEKEDDEGDGVLELVFGSSDDENNSGPCSDDNNEDAGSGEATEKRKRTAEAETTCAVPEEEGGDSNNNEDDDTSTQFILELWPRAADGTRATDEVEWFMSRCCIEVSLLPPSRLASLAYPRLTVSSLVKKTHPEQQAEYGFDNESYLLLVGQRFYDYFLCPRVAYAEGEPGAAIFTAMDVFVTVVRPFQDAVTSSWEVLHMHSFPSLPEDLVCAFVKPQKRNDTGLITEEKHAGVHWCVRHHPAYTFLSCSDEEDVCGGKCIYFFHCDHVLCDCLLPLLRRAEAAWEETGSRAAVCVGAKPRCSASTWVVTGCSNTLLSLRRGTLCTRGAVVLVADLLRTIRQPITSLTSPFQVNALRAKTSVLSSALEVLWRIFAGNGVVPEFSVNPSSSALTRGWALCLLCDECGWTELLSQERRIVSVTSSALSHGGSWWLPQRYAEETYETLLFLSSAFVIASLRHKCHYPWQLLEQRNSGAFSIEVPVELNTTVSSGMHLSLVQRLLLQQRQSGVGGGDAASLPAVFHALLYYEEDQKHDACRDVKLRLKCANNNFTHRLHTGGIRFSNLMWSIDVPFTVVYFAIDVPAGPQVAQVEARTEKRLRCRVAHVLHCSWRVSGLTWAKGLDQHTSFSLLGVEANDDGKDALTKKAKPKEEEIGENAELFYMEIPLLTLNPKVVPAALSICVKHAWFWSKFSSFLEALALRVLLQHIMEQAVGEGVNHVEEADLVFTPLMNQLLEDILEDCCHPSFKAEETSPAALFVKALQSVDVGATAVQVRIYPSLRRRFVQLVSRLKLTPPIVVGSAGKRERDDDEGSPLCEGVNNVRARMLAYLRRVEAYAASLPRPTPRWQQRQEPQDGSEQPQAPRRPRLLLSRRRRPPLHQAQEKEQEVVKWAKKPGMVSVYNPGDVASMIGRVLTKGTEAGAADNALLAARLAALSLVIPLWLLLHNRPGMSEAQKAALFDGAEYIHESLRGGPISTDLDAVMSKGYESLVHKAESTMGERKGKDTS</sequence>
<feature type="compositionally biased region" description="Polar residues" evidence="1">
    <location>
        <begin position="996"/>
        <end position="1010"/>
    </location>
</feature>
<gene>
    <name evidence="2" type="ORF">TRSC58_03511</name>
</gene>
<dbReference type="EMBL" id="AUPL01003511">
    <property type="protein sequence ID" value="ESL08781.1"/>
    <property type="molecule type" value="Genomic_DNA"/>
</dbReference>
<dbReference type="Proteomes" id="UP000031737">
    <property type="component" value="Unassembled WGS sequence"/>
</dbReference>
<keyword evidence="3" id="KW-1185">Reference proteome</keyword>
<dbReference type="VEuPathDB" id="TriTrypDB:TRSC58_03511"/>
<evidence type="ECO:0000256" key="1">
    <source>
        <dbReference type="SAM" id="MobiDB-lite"/>
    </source>
</evidence>